<dbReference type="EMBL" id="BNCD01000001">
    <property type="protein sequence ID" value="GHH69340.1"/>
    <property type="molecule type" value="Genomic_DNA"/>
</dbReference>
<dbReference type="RefSeq" id="WP_189928885.1">
    <property type="nucleotide sequence ID" value="NZ_BNCD01000001.1"/>
</dbReference>
<protein>
    <submittedName>
        <fullName evidence="2">Uncharacterized protein</fullName>
    </submittedName>
</protein>
<dbReference type="AlphaFoldDB" id="A0A919KQG8"/>
<accession>A0A919KQG8</accession>
<evidence type="ECO:0000313" key="3">
    <source>
        <dbReference type="Proteomes" id="UP000603708"/>
    </source>
</evidence>
<feature type="region of interest" description="Disordered" evidence="1">
    <location>
        <begin position="1"/>
        <end position="25"/>
    </location>
</feature>
<reference evidence="2" key="1">
    <citation type="journal article" date="2014" name="Int. J. Syst. Evol. Microbiol.">
        <title>Complete genome sequence of Corynebacterium casei LMG S-19264T (=DSM 44701T), isolated from a smear-ripened cheese.</title>
        <authorList>
            <consortium name="US DOE Joint Genome Institute (JGI-PGF)"/>
            <person name="Walter F."/>
            <person name="Albersmeier A."/>
            <person name="Kalinowski J."/>
            <person name="Ruckert C."/>
        </authorList>
    </citation>
    <scope>NUCLEOTIDE SEQUENCE</scope>
    <source>
        <strain evidence="2">JCM 5069</strain>
    </source>
</reference>
<sequence>MTQGQGGWKRHGMIPASRRPHEDRAAEPVYTALLEAWRRQGRTLPGGPDPEWNAIVSRDFWPRGGSF</sequence>
<gene>
    <name evidence="2" type="ORF">GCM10018793_01640</name>
</gene>
<comment type="caution">
    <text evidence="2">The sequence shown here is derived from an EMBL/GenBank/DDBJ whole genome shotgun (WGS) entry which is preliminary data.</text>
</comment>
<proteinExistence type="predicted"/>
<reference evidence="2" key="2">
    <citation type="submission" date="2020-09" db="EMBL/GenBank/DDBJ databases">
        <authorList>
            <person name="Sun Q."/>
            <person name="Ohkuma M."/>
        </authorList>
    </citation>
    <scope>NUCLEOTIDE SEQUENCE</scope>
    <source>
        <strain evidence="2">JCM 5069</strain>
    </source>
</reference>
<name>A0A919KQG8_9ACTN</name>
<evidence type="ECO:0000256" key="1">
    <source>
        <dbReference type="SAM" id="MobiDB-lite"/>
    </source>
</evidence>
<keyword evidence="3" id="KW-1185">Reference proteome</keyword>
<dbReference type="Proteomes" id="UP000603708">
    <property type="component" value="Unassembled WGS sequence"/>
</dbReference>
<organism evidence="2 3">
    <name type="scientific">Streptomyces sulfonofaciens</name>
    <dbReference type="NCBI Taxonomy" id="68272"/>
    <lineage>
        <taxon>Bacteria</taxon>
        <taxon>Bacillati</taxon>
        <taxon>Actinomycetota</taxon>
        <taxon>Actinomycetes</taxon>
        <taxon>Kitasatosporales</taxon>
        <taxon>Streptomycetaceae</taxon>
        <taxon>Streptomyces</taxon>
    </lineage>
</organism>
<evidence type="ECO:0000313" key="2">
    <source>
        <dbReference type="EMBL" id="GHH69340.1"/>
    </source>
</evidence>